<feature type="domain" description="Beta-ketoacyl-[acyl-carrier-protein] synthase III C-terminal" evidence="4">
    <location>
        <begin position="258"/>
        <end position="346"/>
    </location>
</feature>
<dbReference type="Gene3D" id="3.40.47.10">
    <property type="match status" value="1"/>
</dbReference>
<dbReference type="AlphaFoldDB" id="D9PHV4"/>
<reference evidence="6" key="2">
    <citation type="journal article" date="2011" name="Microb. Ecol.">
        <title>Taxonomic and Functional Metagenomic Profiling of the Microbial Community in the Anoxic Sediment of a Sub-saline Shallow Lake (Laguna de Carrizo, Central Spain).</title>
        <authorList>
            <person name="Ferrer M."/>
            <person name="Guazzaroni M.E."/>
            <person name="Richter M."/>
            <person name="Garcia-Salamanca A."/>
            <person name="Yarza P."/>
            <person name="Suarez-Suarez A."/>
            <person name="Solano J."/>
            <person name="Alcaide M."/>
            <person name="van Dillewijn P."/>
            <person name="Molina-Henares M.A."/>
            <person name="Lopez-Cortes N."/>
            <person name="Al-Ramahi Y."/>
            <person name="Guerrero C."/>
            <person name="Acosta A."/>
            <person name="de Eugenio L.I."/>
            <person name="Martinez V."/>
            <person name="Marques S."/>
            <person name="Rojo F."/>
            <person name="Santero E."/>
            <person name="Genilloud O."/>
            <person name="Perez-Perez J."/>
            <person name="Rossello-Mora R."/>
            <person name="Ramos J.L."/>
        </authorList>
    </citation>
    <scope>NUCLEOTIDE SEQUENCE</scope>
</reference>
<gene>
    <name evidence="6" type="ORF">LDC_1106</name>
</gene>
<keyword evidence="1" id="KW-0808">Transferase</keyword>
<evidence type="ECO:0000259" key="5">
    <source>
        <dbReference type="Pfam" id="PF08545"/>
    </source>
</evidence>
<reference evidence="6" key="1">
    <citation type="submission" date="2010-07" db="EMBL/GenBank/DDBJ databases">
        <authorList>
            <consortium name="CONSOLIDER consortium CSD2007-00005"/>
            <person name="Guazzaroni M.-E."/>
            <person name="Richter M."/>
            <person name="Garcia-Salamanca A."/>
            <person name="Yarza P."/>
            <person name="Ferrer M."/>
        </authorList>
    </citation>
    <scope>NUCLEOTIDE SEQUENCE</scope>
</reference>
<evidence type="ECO:0000256" key="3">
    <source>
        <dbReference type="SAM" id="Coils"/>
    </source>
</evidence>
<dbReference type="Pfam" id="PF08545">
    <property type="entry name" value="ACP_syn_III"/>
    <property type="match status" value="1"/>
</dbReference>
<feature type="domain" description="Beta-ketoacyl-[acyl-carrier-protein] synthase III N-terminal" evidence="5">
    <location>
        <begin position="130"/>
        <end position="205"/>
    </location>
</feature>
<dbReference type="GO" id="GO:0006633">
    <property type="term" value="P:fatty acid biosynthetic process"/>
    <property type="evidence" value="ECO:0007669"/>
    <property type="project" value="InterPro"/>
</dbReference>
<accession>D9PHV4</accession>
<name>D9PHV4_9ZZZZ</name>
<evidence type="ECO:0000313" key="6">
    <source>
        <dbReference type="EMBL" id="EFK96865.1"/>
    </source>
</evidence>
<evidence type="ECO:0000256" key="2">
    <source>
        <dbReference type="ARBA" id="ARBA00023315"/>
    </source>
</evidence>
<sequence>MEFGYSYFDNKLVILQEKIYAMIAPIDILGIGKAKPKKEVLSSDIDKLQNLKEGTTQKITSLEKRYFLDESQNASELLYEAINEALNHAKLSIDDIDCIINASATNQQAIPFNAASTHELLNPKRPIPSFDINMTCLSVLRAFDIASKLFDSYKKILIVSCDIASIGLDWSNIRTAGIFADGASAMIVTSSLSGGIILSNFETHSSGYEYCTIRGGGHKINPNNYDGDYKSMSYFEMNGKKLYKLSSFILPPFIKNSLASKNLTLDDMDWIVPHQASQSSLNHIIKMLNIDKSKLIDIFKTHANQVASSIPSALHTLLHTKDVKSGQKVMIIGTSAGVGLGLVIWQVP</sequence>
<protein>
    <submittedName>
        <fullName evidence="6">3-oxoacyl-[acyl-carrier-protein] synthase 3</fullName>
    </submittedName>
</protein>
<dbReference type="EMBL" id="ADZX01000394">
    <property type="protein sequence ID" value="EFK96865.1"/>
    <property type="molecule type" value="Genomic_DNA"/>
</dbReference>
<dbReference type="CDD" id="cd00830">
    <property type="entry name" value="KAS_III"/>
    <property type="match status" value="1"/>
</dbReference>
<keyword evidence="2" id="KW-0012">Acyltransferase</keyword>
<dbReference type="GO" id="GO:0004315">
    <property type="term" value="F:3-oxoacyl-[acyl-carrier-protein] synthase activity"/>
    <property type="evidence" value="ECO:0007669"/>
    <property type="project" value="InterPro"/>
</dbReference>
<dbReference type="InterPro" id="IPR013747">
    <property type="entry name" value="ACP_syn_III_C"/>
</dbReference>
<dbReference type="PANTHER" id="PTHR34069:SF2">
    <property type="entry name" value="BETA-KETOACYL-[ACYL-CARRIER-PROTEIN] SYNTHASE III"/>
    <property type="match status" value="1"/>
</dbReference>
<evidence type="ECO:0000259" key="4">
    <source>
        <dbReference type="Pfam" id="PF08541"/>
    </source>
</evidence>
<dbReference type="SUPFAM" id="SSF53901">
    <property type="entry name" value="Thiolase-like"/>
    <property type="match status" value="1"/>
</dbReference>
<proteinExistence type="predicted"/>
<dbReference type="InterPro" id="IPR013751">
    <property type="entry name" value="ACP_syn_III_N"/>
</dbReference>
<organism evidence="6">
    <name type="scientific">sediment metagenome</name>
    <dbReference type="NCBI Taxonomy" id="749907"/>
    <lineage>
        <taxon>unclassified sequences</taxon>
        <taxon>metagenomes</taxon>
        <taxon>ecological metagenomes</taxon>
    </lineage>
</organism>
<keyword evidence="3" id="KW-0175">Coiled coil</keyword>
<feature type="coiled-coil region" evidence="3">
    <location>
        <begin position="38"/>
        <end position="65"/>
    </location>
</feature>
<dbReference type="GO" id="GO:0044550">
    <property type="term" value="P:secondary metabolite biosynthetic process"/>
    <property type="evidence" value="ECO:0007669"/>
    <property type="project" value="TreeGrafter"/>
</dbReference>
<evidence type="ECO:0000256" key="1">
    <source>
        <dbReference type="ARBA" id="ARBA00022679"/>
    </source>
</evidence>
<comment type="caution">
    <text evidence="6">The sequence shown here is derived from an EMBL/GenBank/DDBJ whole genome shotgun (WGS) entry which is preliminary data.</text>
</comment>
<dbReference type="Pfam" id="PF08541">
    <property type="entry name" value="ACP_syn_III_C"/>
    <property type="match status" value="1"/>
</dbReference>
<dbReference type="PANTHER" id="PTHR34069">
    <property type="entry name" value="3-OXOACYL-[ACYL-CARRIER-PROTEIN] SYNTHASE 3"/>
    <property type="match status" value="1"/>
</dbReference>
<dbReference type="InterPro" id="IPR016039">
    <property type="entry name" value="Thiolase-like"/>
</dbReference>